<dbReference type="KEGG" id="lti:JW886_07935"/>
<evidence type="ECO:0000313" key="2">
    <source>
        <dbReference type="Proteomes" id="UP000663608"/>
    </source>
</evidence>
<accession>A0AA45KG41</accession>
<sequence length="97" mass="10964">MTNLNKQQEQLYELLYNVLLNPQTSVKERALFKGARDKIEAGKAFDPVLSGLFKQLMYLPQSKPVVEFAEAARQRMRVGPGTAGTTHGFSNYQTKEE</sequence>
<evidence type="ECO:0000313" key="1">
    <source>
        <dbReference type="EMBL" id="QSE76381.1"/>
    </source>
</evidence>
<organism evidence="1 2">
    <name type="scientific">Lactococcus taiwanensis</name>
    <dbReference type="NCBI Taxonomy" id="1151742"/>
    <lineage>
        <taxon>Bacteria</taxon>
        <taxon>Bacillati</taxon>
        <taxon>Bacillota</taxon>
        <taxon>Bacilli</taxon>
        <taxon>Lactobacillales</taxon>
        <taxon>Streptococcaceae</taxon>
        <taxon>Lactococcus</taxon>
    </lineage>
</organism>
<dbReference type="AlphaFoldDB" id="A0AA45KG41"/>
<dbReference type="GO" id="GO:0030153">
    <property type="term" value="P:bacteriocin immunity"/>
    <property type="evidence" value="ECO:0007669"/>
    <property type="project" value="InterPro"/>
</dbReference>
<gene>
    <name evidence="1" type="ORF">JW886_07935</name>
</gene>
<name>A0AA45KG41_9LACT</name>
<dbReference type="EMBL" id="CP070872">
    <property type="protein sequence ID" value="QSE76381.1"/>
    <property type="molecule type" value="Genomic_DNA"/>
</dbReference>
<dbReference type="RefSeq" id="WP_205871800.1">
    <property type="nucleotide sequence ID" value="NZ_CP070872.1"/>
</dbReference>
<reference evidence="1 2" key="1">
    <citation type="submission" date="2021-02" db="EMBL/GenBank/DDBJ databases">
        <title>Complete genome sequence of Lactococcus lactis strain K_LL004.</title>
        <authorList>
            <person name="Kim H.B."/>
        </authorList>
    </citation>
    <scope>NUCLEOTIDE SEQUENCE [LARGE SCALE GENOMIC DNA]</scope>
    <source>
        <strain evidence="1 2">K_LL004</strain>
    </source>
</reference>
<proteinExistence type="predicted"/>
<dbReference type="Proteomes" id="UP000663608">
    <property type="component" value="Chromosome"/>
</dbReference>
<protein>
    <submittedName>
        <fullName evidence="1">Bacteriocin immunity protein</fullName>
    </submittedName>
</protein>
<dbReference type="CDD" id="cd21059">
    <property type="entry name" value="LciA-like"/>
    <property type="match status" value="1"/>
</dbReference>
<keyword evidence="2" id="KW-1185">Reference proteome</keyword>